<evidence type="ECO:0000313" key="2">
    <source>
        <dbReference type="Proteomes" id="UP000640335"/>
    </source>
</evidence>
<dbReference type="Proteomes" id="UP000640335">
    <property type="component" value="Unassembled WGS sequence"/>
</dbReference>
<organism evidence="1 2">
    <name type="scientific">Clostridium gallinarum</name>
    <dbReference type="NCBI Taxonomy" id="2762246"/>
    <lineage>
        <taxon>Bacteria</taxon>
        <taxon>Bacillati</taxon>
        <taxon>Bacillota</taxon>
        <taxon>Clostridia</taxon>
        <taxon>Eubacteriales</taxon>
        <taxon>Clostridiaceae</taxon>
        <taxon>Clostridium</taxon>
    </lineage>
</organism>
<proteinExistence type="predicted"/>
<accession>A0ABR8Q2R9</accession>
<comment type="caution">
    <text evidence="1">The sequence shown here is derived from an EMBL/GenBank/DDBJ whole genome shotgun (WGS) entry which is preliminary data.</text>
</comment>
<name>A0ABR8Q2R9_9CLOT</name>
<gene>
    <name evidence="1" type="ORF">H9660_06105</name>
</gene>
<keyword evidence="2" id="KW-1185">Reference proteome</keyword>
<dbReference type="EMBL" id="JACSQZ010000015">
    <property type="protein sequence ID" value="MBD7914713.1"/>
    <property type="molecule type" value="Genomic_DNA"/>
</dbReference>
<evidence type="ECO:0000313" key="1">
    <source>
        <dbReference type="EMBL" id="MBD7914713.1"/>
    </source>
</evidence>
<reference evidence="1 2" key="1">
    <citation type="submission" date="2020-08" db="EMBL/GenBank/DDBJ databases">
        <title>A Genomic Blueprint of the Chicken Gut Microbiome.</title>
        <authorList>
            <person name="Gilroy R."/>
            <person name="Ravi A."/>
            <person name="Getino M."/>
            <person name="Pursley I."/>
            <person name="Horton D.L."/>
            <person name="Alikhan N.-F."/>
            <person name="Baker D."/>
            <person name="Gharbi K."/>
            <person name="Hall N."/>
            <person name="Watson M."/>
            <person name="Adriaenssens E.M."/>
            <person name="Foster-Nyarko E."/>
            <person name="Jarju S."/>
            <person name="Secka A."/>
            <person name="Antonio M."/>
            <person name="Oren A."/>
            <person name="Chaudhuri R."/>
            <person name="La Ragione R.M."/>
            <person name="Hildebrand F."/>
            <person name="Pallen M.J."/>
        </authorList>
    </citation>
    <scope>NUCLEOTIDE SEQUENCE [LARGE SCALE GENOMIC DNA]</scope>
    <source>
        <strain evidence="1 2">Sa3CUN1</strain>
    </source>
</reference>
<protein>
    <recommendedName>
        <fullName evidence="3">DUF86 domain-containing protein</fullName>
    </recommendedName>
</protein>
<sequence length="152" mass="18019">MAAYYKYKKESLNLKFISAKDTLKLMQGAIKEYKLSNSIYLKRAIIGYFQDFSEYIIDMSETYLVITGNYTDGCSGIELIKRANLYDFIDDNLAKFLVSVVILRNRYTHDYYKRDKIENDILMYSIEKMELLEIFLQITEEKVRLSATNYNR</sequence>
<evidence type="ECO:0008006" key="3">
    <source>
        <dbReference type="Google" id="ProtNLM"/>
    </source>
</evidence>